<feature type="transmembrane region" description="Helical" evidence="1">
    <location>
        <begin position="159"/>
        <end position="177"/>
    </location>
</feature>
<keyword evidence="1" id="KW-0812">Transmembrane</keyword>
<evidence type="ECO:0000313" key="2">
    <source>
        <dbReference type="EMBL" id="EPF29156.1"/>
    </source>
</evidence>
<feature type="transmembrane region" description="Helical" evidence="1">
    <location>
        <begin position="88"/>
        <end position="105"/>
    </location>
</feature>
<keyword evidence="1" id="KW-1133">Transmembrane helix</keyword>
<evidence type="ECO:0000313" key="3">
    <source>
        <dbReference type="Proteomes" id="UP000014634"/>
    </source>
</evidence>
<proteinExistence type="predicted"/>
<dbReference type="Proteomes" id="UP000014634">
    <property type="component" value="Unassembled WGS sequence"/>
</dbReference>
<comment type="caution">
    <text evidence="2">The sequence shown here is derived from an EMBL/GenBank/DDBJ whole genome shotgun (WGS) entry which is preliminary data.</text>
</comment>
<sequence>MVNKSVVFFLGLCPIIPLAAHFAEGLIFIAEFWFLLAIGIVSKMFINYFKIDKFSQIILYLDIILAAALYAQIVGVIFPVIAISLERYIYMVGFSYILIISIGMYDSSQYPFEMPILYSILLAAVSILRELVVFGTVSLPIRSGLFSITLIPFPLPLKFWGSSAGVLMMLGIALWLFRSFHKGELLPFKTDESYRNGQ</sequence>
<feature type="transmembrane region" description="Helical" evidence="1">
    <location>
        <begin position="117"/>
        <end position="139"/>
    </location>
</feature>
<dbReference type="EMBL" id="ATFE01000006">
    <property type="protein sequence ID" value="EPF29156.1"/>
    <property type="molecule type" value="Genomic_DNA"/>
</dbReference>
<dbReference type="RefSeq" id="WP_016522900.1">
    <property type="nucleotide sequence ID" value="NZ_KE332517.1"/>
</dbReference>
<accession>A0AA87TF52</accession>
<keyword evidence="1" id="KW-0472">Membrane</keyword>
<gene>
    <name evidence="2" type="ORF">HMPREF9195_00937</name>
</gene>
<protein>
    <submittedName>
        <fullName evidence="2">Uncharacterized protein</fullName>
    </submittedName>
</protein>
<name>A0AA87TF52_TREMD</name>
<dbReference type="AlphaFoldDB" id="A0AA87TF52"/>
<feature type="transmembrane region" description="Helical" evidence="1">
    <location>
        <begin position="57"/>
        <end position="82"/>
    </location>
</feature>
<feature type="transmembrane region" description="Helical" evidence="1">
    <location>
        <begin position="32"/>
        <end position="50"/>
    </location>
</feature>
<evidence type="ECO:0000256" key="1">
    <source>
        <dbReference type="SAM" id="Phobius"/>
    </source>
</evidence>
<reference evidence="2 3" key="1">
    <citation type="submission" date="2013-04" db="EMBL/GenBank/DDBJ databases">
        <title>The Genome Sequence of Treponema medium ATCC 700293.</title>
        <authorList>
            <consortium name="The Broad Institute Genomics Platform"/>
            <person name="Earl A."/>
            <person name="Ward D."/>
            <person name="Feldgarden M."/>
            <person name="Gevers D."/>
            <person name="Leonetti C."/>
            <person name="Blanton J.M."/>
            <person name="Dewhirst F.E."/>
            <person name="Izard J."/>
            <person name="Walker B."/>
            <person name="Young S."/>
            <person name="Zeng Q."/>
            <person name="Gargeya S."/>
            <person name="Fitzgerald M."/>
            <person name="Haas B."/>
            <person name="Abouelleil A."/>
            <person name="Allen A.W."/>
            <person name="Alvarado L."/>
            <person name="Arachchi H.M."/>
            <person name="Berlin A.M."/>
            <person name="Chapman S.B."/>
            <person name="Gainer-Dewar J."/>
            <person name="Goldberg J."/>
            <person name="Griggs A."/>
            <person name="Gujja S."/>
            <person name="Hansen M."/>
            <person name="Howarth C."/>
            <person name="Imamovic A."/>
            <person name="Ireland A."/>
            <person name="Larimer J."/>
            <person name="McCowan C."/>
            <person name="Murphy C."/>
            <person name="Pearson M."/>
            <person name="Poon T.W."/>
            <person name="Priest M."/>
            <person name="Roberts A."/>
            <person name="Saif S."/>
            <person name="Shea T."/>
            <person name="Sisk P."/>
            <person name="Sykes S."/>
            <person name="Wortman J."/>
            <person name="Nusbaum C."/>
            <person name="Birren B."/>
        </authorList>
    </citation>
    <scope>NUCLEOTIDE SEQUENCE [LARGE SCALE GENOMIC DNA]</scope>
    <source>
        <strain evidence="2 3">ATCC 700293</strain>
    </source>
</reference>
<organism evidence="2 3">
    <name type="scientific">Treponema medium ATCC 700293</name>
    <dbReference type="NCBI Taxonomy" id="1125700"/>
    <lineage>
        <taxon>Bacteria</taxon>
        <taxon>Pseudomonadati</taxon>
        <taxon>Spirochaetota</taxon>
        <taxon>Spirochaetia</taxon>
        <taxon>Spirochaetales</taxon>
        <taxon>Treponemataceae</taxon>
        <taxon>Treponema</taxon>
    </lineage>
</organism>